<evidence type="ECO:0000256" key="1">
    <source>
        <dbReference type="SAM" id="MobiDB-lite"/>
    </source>
</evidence>
<dbReference type="Pfam" id="PF02928">
    <property type="entry name" value="zf-C5HC2"/>
    <property type="match status" value="1"/>
</dbReference>
<evidence type="ECO:0000313" key="4">
    <source>
        <dbReference type="Proteomes" id="UP000784294"/>
    </source>
</evidence>
<dbReference type="InterPro" id="IPR004198">
    <property type="entry name" value="Znf_C5HC2"/>
</dbReference>
<organism evidence="3 4">
    <name type="scientific">Protopolystoma xenopodis</name>
    <dbReference type="NCBI Taxonomy" id="117903"/>
    <lineage>
        <taxon>Eukaryota</taxon>
        <taxon>Metazoa</taxon>
        <taxon>Spiralia</taxon>
        <taxon>Lophotrochozoa</taxon>
        <taxon>Platyhelminthes</taxon>
        <taxon>Monogenea</taxon>
        <taxon>Polyopisthocotylea</taxon>
        <taxon>Polystomatidea</taxon>
        <taxon>Polystomatidae</taxon>
        <taxon>Protopolystoma</taxon>
    </lineage>
</organism>
<protein>
    <recommendedName>
        <fullName evidence="2">Zinc finger C5HC2-type domain-containing protein</fullName>
    </recommendedName>
</protein>
<accession>A0A3S5BRL3</accession>
<evidence type="ECO:0000259" key="2">
    <source>
        <dbReference type="Pfam" id="PF02928"/>
    </source>
</evidence>
<feature type="compositionally biased region" description="Polar residues" evidence="1">
    <location>
        <begin position="124"/>
        <end position="133"/>
    </location>
</feature>
<sequence>MSNGGISVATATVSEPDSKSSHIACLRHFAKLCSKCTPAQCTLCYRYTLEELAELDMALADRLTGYYSWQAEMRGLVDSVNFAVPGRTLDTQRVCRGTRSTPAEGHILCRQNDGPAGKEEVKGQQASNSTALLTQTAEPECAQDFEGHKGATEKSYTPFTLEELKVQPVPLQFIDLPHGAVCNKPLPRCVQPIRLIDFPLDCGASKLLVSTSRGLCLR</sequence>
<gene>
    <name evidence="3" type="ORF">PXEA_LOCUS29856</name>
</gene>
<name>A0A3S5BRL3_9PLAT</name>
<dbReference type="EMBL" id="CAAALY010252190">
    <property type="protein sequence ID" value="VEL36416.1"/>
    <property type="molecule type" value="Genomic_DNA"/>
</dbReference>
<evidence type="ECO:0000313" key="3">
    <source>
        <dbReference type="EMBL" id="VEL36416.1"/>
    </source>
</evidence>
<comment type="caution">
    <text evidence="3">The sequence shown here is derived from an EMBL/GenBank/DDBJ whole genome shotgun (WGS) entry which is preliminary data.</text>
</comment>
<keyword evidence="4" id="KW-1185">Reference proteome</keyword>
<proteinExistence type="predicted"/>
<feature type="domain" description="Zinc finger C5HC2-type" evidence="2">
    <location>
        <begin position="17"/>
        <end position="55"/>
    </location>
</feature>
<reference evidence="3" key="1">
    <citation type="submission" date="2018-11" db="EMBL/GenBank/DDBJ databases">
        <authorList>
            <consortium name="Pathogen Informatics"/>
        </authorList>
    </citation>
    <scope>NUCLEOTIDE SEQUENCE</scope>
</reference>
<dbReference type="AlphaFoldDB" id="A0A3S5BRL3"/>
<dbReference type="Proteomes" id="UP000784294">
    <property type="component" value="Unassembled WGS sequence"/>
</dbReference>
<feature type="region of interest" description="Disordered" evidence="1">
    <location>
        <begin position="114"/>
        <end position="133"/>
    </location>
</feature>
<feature type="non-terminal residue" evidence="3">
    <location>
        <position position="1"/>
    </location>
</feature>